<dbReference type="Proteomes" id="UP000199087">
    <property type="component" value="Unassembled WGS sequence"/>
</dbReference>
<dbReference type="EMBL" id="CVRB01000003">
    <property type="protein sequence ID" value="CRK83005.1"/>
    <property type="molecule type" value="Genomic_DNA"/>
</dbReference>
<evidence type="ECO:0000313" key="2">
    <source>
        <dbReference type="Proteomes" id="UP000199087"/>
    </source>
</evidence>
<dbReference type="OrthoDB" id="2937512at2"/>
<gene>
    <name evidence="1" type="ORF">BN000_02960</name>
</gene>
<dbReference type="RefSeq" id="WP_090635301.1">
    <property type="nucleotide sequence ID" value="NZ_CVRB01000003.1"/>
</dbReference>
<dbReference type="AlphaFoldDB" id="A0A0U1NY90"/>
<protein>
    <submittedName>
        <fullName evidence="1">Uncharacterized protein</fullName>
    </submittedName>
</protein>
<evidence type="ECO:0000313" key="1">
    <source>
        <dbReference type="EMBL" id="CRK83005.1"/>
    </source>
</evidence>
<accession>A0A0U1NY90</accession>
<proteinExistence type="predicted"/>
<sequence length="70" mass="8408">MNKISFEIHYKAYNRTTQRSSFLLIGRKTEQVAFEWWKQIRKEMSFHTELDKVIVNGDQDVTDIVKELES</sequence>
<keyword evidence="2" id="KW-1185">Reference proteome</keyword>
<reference evidence="2" key="1">
    <citation type="submission" date="2015-05" db="EMBL/GenBank/DDBJ databases">
        <authorList>
            <person name="Urmite Genomes"/>
        </authorList>
    </citation>
    <scope>NUCLEOTIDE SEQUENCE [LARGE SCALE GENOMIC DNA]</scope>
    <source>
        <strain evidence="2">LF1</strain>
    </source>
</reference>
<organism evidence="1 2">
    <name type="scientific">Neobacillus massiliamazoniensis</name>
    <dbReference type="NCBI Taxonomy" id="1499688"/>
    <lineage>
        <taxon>Bacteria</taxon>
        <taxon>Bacillati</taxon>
        <taxon>Bacillota</taxon>
        <taxon>Bacilli</taxon>
        <taxon>Bacillales</taxon>
        <taxon>Bacillaceae</taxon>
        <taxon>Neobacillus</taxon>
    </lineage>
</organism>
<name>A0A0U1NY90_9BACI</name>